<feature type="domain" description="Helicase ATP-binding" evidence="10">
    <location>
        <begin position="332"/>
        <end position="555"/>
    </location>
</feature>
<dbReference type="InterPro" id="IPR038257">
    <property type="entry name" value="CRISPR-assoc_Cas3_HD_sf"/>
</dbReference>
<evidence type="ECO:0000256" key="8">
    <source>
        <dbReference type="ARBA" id="ARBA00022840"/>
    </source>
</evidence>
<protein>
    <submittedName>
        <fullName evidence="12">CRISPR-associated helicase</fullName>
    </submittedName>
</protein>
<dbReference type="CDD" id="cd09641">
    <property type="entry name" value="Cas3''_I"/>
    <property type="match status" value="1"/>
</dbReference>
<dbReference type="InterPro" id="IPR006474">
    <property type="entry name" value="Helicase_Cas3_CRISPR-ass_core"/>
</dbReference>
<dbReference type="PROSITE" id="PS51192">
    <property type="entry name" value="HELICASE_ATP_BIND_1"/>
    <property type="match status" value="1"/>
</dbReference>
<dbReference type="PANTHER" id="PTHR47963">
    <property type="entry name" value="DEAD-BOX ATP-DEPENDENT RNA HELICASE 47, MITOCHONDRIAL"/>
    <property type="match status" value="1"/>
</dbReference>
<dbReference type="Proteomes" id="UP000035061">
    <property type="component" value="Chromosome"/>
</dbReference>
<comment type="similarity">
    <text evidence="2">In the central section; belongs to the CRISPR-associated helicase Cas3 family.</text>
</comment>
<organism evidence="12 13">
    <name type="scientific">Bifidobacterium catenulatum DSM 16992 = JCM 1194 = LMG 11043</name>
    <dbReference type="NCBI Taxonomy" id="566552"/>
    <lineage>
        <taxon>Bacteria</taxon>
        <taxon>Bacillati</taxon>
        <taxon>Actinomycetota</taxon>
        <taxon>Actinomycetes</taxon>
        <taxon>Bifidobacteriales</taxon>
        <taxon>Bifidobacteriaceae</taxon>
        <taxon>Bifidobacterium</taxon>
    </lineage>
</organism>
<comment type="similarity">
    <text evidence="1">In the N-terminal section; belongs to the CRISPR-associated nuclease Cas3-HD family.</text>
</comment>
<sequence>MENEDVMCDGEIELSDRAKSLWGKTNRVDDTEWLPLYVHMADSAAMAVRIWDTWVPYGTKSIISRDLGNDDDLARKLMIFLAGVHDIGKATPVFQAKPISFGPDAESLAWKPEQAGLPMIAGLRDTSHPTHPIAGQVILERYFSLVHKWGERESRQYACVVGGHHGTPPDKSKLESARLGKTESGLDSEVWTTTQNELIEFIAGTVGIGDEEWKLLSKKRFSAQSAVLATGLVIIADWIASNSDADMFPLVRVHPLWDDDEPFGMTERKYDDIQSWSGLQRRAERAWACVQLPHAWKPANIPSSCQDLFSTRFRLPEGAQPRPVQEQAVRVARDTDARGLLIIEAPMGEGKTEAALAAAEILAQRTGRGGICVALPTMATTDAMFSRVHRWLDALPSCDSTDEKTVWLAHGKAKLNDDFQGIIAASRRHFSSVGQDDTDEPYSRKHGEISPETVVSDWIWGRKKGALANFLVCTVDQVLMGALQMKHVVLRQLAMANKVVIVDECHAYDAYMREYLKMALEWLGSTRTPVILLSATLPESQREEMAKAYLKGWRNSKLELPSEAKRGGIQELKRRQLAAKNEKVYVNEPKLVQERGISSVHKVSSAYPVLTYTSDTEIKHMDVKPSGRSMNVRCQIVDDSDEALISLLDRLLEDGGCVGVICDTVGRAQHAAKLLSDYFGSEYVKLTHSRFMDIDRMSNEAELRQLLGPDSTVGNGERPQRMIVVGTQVLEQSLDIDFDTLVTDIAPVDLIMQRLGRVHRHRRGNNECDRPSLLREAACYIRGIAFWNDNGPEFAKGVDAVYDVASLMESLAVLELTGSSAFCTQCLPKDIARTVRNAYGNDVRSLVPTAWNMQYDKGCEERANKQEKKRADAHSYLIQSVAVMNRKRSLVDWFSPQIDETDDDKGQRAVRDTQDTVEVMLLCKHDGEVCLLPWIGDKRNGIERGAVIPVDTVPCDDVAKVAAQCSVRLPVALCAHGRIDSLIAALEEGCGTEAAYWQESPWLAGKLALFLHEDAEKHLSSDELCGYTISYSRGDGLTYTKKEDN</sequence>
<dbReference type="EMBL" id="AP012325">
    <property type="protein sequence ID" value="BAR02254.1"/>
    <property type="molecule type" value="Genomic_DNA"/>
</dbReference>
<dbReference type="InterPro" id="IPR006483">
    <property type="entry name" value="CRISPR-assoc_Cas3_HD"/>
</dbReference>
<evidence type="ECO:0000256" key="7">
    <source>
        <dbReference type="ARBA" id="ARBA00022806"/>
    </source>
</evidence>
<evidence type="ECO:0000259" key="11">
    <source>
        <dbReference type="PROSITE" id="PS51643"/>
    </source>
</evidence>
<accession>A0ABM7EWC7</accession>
<evidence type="ECO:0000256" key="4">
    <source>
        <dbReference type="ARBA" id="ARBA00022723"/>
    </source>
</evidence>
<dbReference type="InterPro" id="IPR027417">
    <property type="entry name" value="P-loop_NTPase"/>
</dbReference>
<evidence type="ECO:0000259" key="10">
    <source>
        <dbReference type="PROSITE" id="PS51192"/>
    </source>
</evidence>
<dbReference type="Gene3D" id="1.10.3210.30">
    <property type="match status" value="1"/>
</dbReference>
<evidence type="ECO:0000256" key="3">
    <source>
        <dbReference type="ARBA" id="ARBA00022722"/>
    </source>
</evidence>
<dbReference type="Pfam" id="PF22590">
    <property type="entry name" value="Cas3-like_C_2"/>
    <property type="match status" value="1"/>
</dbReference>
<evidence type="ECO:0000256" key="5">
    <source>
        <dbReference type="ARBA" id="ARBA00022741"/>
    </source>
</evidence>
<dbReference type="InterPro" id="IPR050547">
    <property type="entry name" value="DEAD_box_RNA_helicases"/>
</dbReference>
<dbReference type="RefSeq" id="WP_003834169.1">
    <property type="nucleotide sequence ID" value="NZ_ABXY01000009.1"/>
</dbReference>
<keyword evidence="3" id="KW-0540">Nuclease</keyword>
<dbReference type="InterPro" id="IPR054712">
    <property type="entry name" value="Cas3-like_dom"/>
</dbReference>
<dbReference type="Gene3D" id="3.40.50.300">
    <property type="entry name" value="P-loop containing nucleotide triphosphate hydrolases"/>
    <property type="match status" value="2"/>
</dbReference>
<keyword evidence="7" id="KW-0347">Helicase</keyword>
<keyword evidence="5" id="KW-0547">Nucleotide-binding</keyword>
<keyword evidence="8" id="KW-0067">ATP-binding</keyword>
<dbReference type="InterPro" id="IPR014001">
    <property type="entry name" value="Helicase_ATP-bd"/>
</dbReference>
<evidence type="ECO:0000256" key="6">
    <source>
        <dbReference type="ARBA" id="ARBA00022801"/>
    </source>
</evidence>
<dbReference type="PANTHER" id="PTHR47963:SF9">
    <property type="entry name" value="CRISPR-ASSOCIATED ENDONUCLEASE_HELICASE CAS3"/>
    <property type="match status" value="1"/>
</dbReference>
<evidence type="ECO:0000313" key="12">
    <source>
        <dbReference type="EMBL" id="BAR02254.1"/>
    </source>
</evidence>
<dbReference type="GeneID" id="45583176"/>
<evidence type="ECO:0000256" key="1">
    <source>
        <dbReference type="ARBA" id="ARBA00006847"/>
    </source>
</evidence>
<dbReference type="InterPro" id="IPR041372">
    <property type="entry name" value="Cas3_C"/>
</dbReference>
<dbReference type="NCBIfam" id="TIGR01587">
    <property type="entry name" value="cas3_core"/>
    <property type="match status" value="1"/>
</dbReference>
<evidence type="ECO:0000313" key="13">
    <source>
        <dbReference type="Proteomes" id="UP000035061"/>
    </source>
</evidence>
<gene>
    <name evidence="12" type="ORF">BBCT_1286</name>
</gene>
<evidence type="ECO:0000256" key="2">
    <source>
        <dbReference type="ARBA" id="ARBA00009046"/>
    </source>
</evidence>
<dbReference type="Pfam" id="PF00270">
    <property type="entry name" value="DEAD"/>
    <property type="match status" value="1"/>
</dbReference>
<dbReference type="PROSITE" id="PS51643">
    <property type="entry name" value="HD_CAS3"/>
    <property type="match status" value="1"/>
</dbReference>
<keyword evidence="4" id="KW-0479">Metal-binding</keyword>
<reference evidence="12 13" key="1">
    <citation type="submission" date="2012-02" db="EMBL/GenBank/DDBJ databases">
        <title>Complete genome sequence of Bifidobacterium catenulatum JCM 1194.</title>
        <authorList>
            <person name="Toh H."/>
            <person name="Oshima K."/>
            <person name="Morita H."/>
            <person name="Hattori M."/>
        </authorList>
    </citation>
    <scope>NUCLEOTIDE SEQUENCE [LARGE SCALE GENOMIC DNA]</scope>
    <source>
        <strain evidence="12 13">JCM 1194</strain>
    </source>
</reference>
<dbReference type="CDD" id="cd17930">
    <property type="entry name" value="DEXHc_cas3"/>
    <property type="match status" value="1"/>
</dbReference>
<keyword evidence="13" id="KW-1185">Reference proteome</keyword>
<evidence type="ECO:0000256" key="9">
    <source>
        <dbReference type="ARBA" id="ARBA00023118"/>
    </source>
</evidence>
<dbReference type="InterPro" id="IPR011545">
    <property type="entry name" value="DEAD/DEAH_box_helicase_dom"/>
</dbReference>
<feature type="domain" description="HD Cas3-type" evidence="11">
    <location>
        <begin position="29"/>
        <end position="239"/>
    </location>
</feature>
<dbReference type="NCBIfam" id="TIGR01596">
    <property type="entry name" value="cas3_HD"/>
    <property type="match status" value="1"/>
</dbReference>
<dbReference type="SMART" id="SM00487">
    <property type="entry name" value="DEXDc"/>
    <property type="match status" value="1"/>
</dbReference>
<dbReference type="Pfam" id="PF18395">
    <property type="entry name" value="Cas3_C"/>
    <property type="match status" value="1"/>
</dbReference>
<keyword evidence="6" id="KW-0378">Hydrolase</keyword>
<keyword evidence="9" id="KW-0051">Antiviral defense</keyword>
<dbReference type="SUPFAM" id="SSF52540">
    <property type="entry name" value="P-loop containing nucleoside triphosphate hydrolases"/>
    <property type="match status" value="1"/>
</dbReference>
<dbReference type="Pfam" id="PF18019">
    <property type="entry name" value="Cas3_HD"/>
    <property type="match status" value="1"/>
</dbReference>
<name>A0ABM7EWC7_9BIFI</name>
<proteinExistence type="inferred from homology"/>